<sequence length="378" mass="42857">MDPMHSHNRKSENTQAVLRLVPLAAQQQMQCLIFPKSPQAIREDIHQGKSEHYGSETFREILKLLPKSEKVKKLKTFNGNVSKLSLADSFLYGLIQVTNYLVWTEATELKKGFLPSCSSLYKDLTMLRTARKELLSSWEYHECQRDAGNTVGFKPSSLRKLVDTIANKPGINLLHFVTQEAQKQDTTLLHFSEKLQTKSPQENIQRDQELAQQMEDFPQFVIELELELQGKAHSLLIFFLLKELEQKRHSWTIGELGGFGRSSSENNVEMLAKKGTEELSSFLKPRPTSPPTDPPTTVILVSPWASLLTRPRAFDFLEGAISSPEDPNKFSGWSRPTIAWMEPSEQKNHDPNFAHEPQASKKQEKALSTSPSPHPLLA</sequence>
<dbReference type="AlphaFoldDB" id="A0AAW0H566"/>
<dbReference type="Proteomes" id="UP001488838">
    <property type="component" value="Unassembled WGS sequence"/>
</dbReference>
<dbReference type="PANTHER" id="PTHR46345:SF11">
    <property type="entry name" value="FORMIN-J-LIKE"/>
    <property type="match status" value="1"/>
</dbReference>
<dbReference type="Gene3D" id="1.20.58.2220">
    <property type="entry name" value="Formin, FH2 domain"/>
    <property type="match status" value="2"/>
</dbReference>
<dbReference type="PANTHER" id="PTHR46345">
    <property type="entry name" value="INVERTED FORMIN-2"/>
    <property type="match status" value="1"/>
</dbReference>
<comment type="caution">
    <text evidence="3">The sequence shown here is derived from an EMBL/GenBank/DDBJ whole genome shotgun (WGS) entry which is preliminary data.</text>
</comment>
<evidence type="ECO:0000313" key="3">
    <source>
        <dbReference type="EMBL" id="KAK7797635.1"/>
    </source>
</evidence>
<dbReference type="InterPro" id="IPR015425">
    <property type="entry name" value="FH2_Formin"/>
</dbReference>
<feature type="region of interest" description="Disordered" evidence="1">
    <location>
        <begin position="324"/>
        <end position="378"/>
    </location>
</feature>
<proteinExistence type="predicted"/>
<evidence type="ECO:0000259" key="2">
    <source>
        <dbReference type="Pfam" id="PF02181"/>
    </source>
</evidence>
<dbReference type="Pfam" id="PF02181">
    <property type="entry name" value="FH2"/>
    <property type="match status" value="1"/>
</dbReference>
<dbReference type="SUPFAM" id="SSF101447">
    <property type="entry name" value="Formin homology 2 domain (FH2 domain)"/>
    <property type="match status" value="1"/>
</dbReference>
<reference evidence="3 4" key="1">
    <citation type="journal article" date="2023" name="bioRxiv">
        <title>Conserved and derived expression patterns and positive selection on dental genes reveal complex evolutionary context of ever-growing rodent molars.</title>
        <authorList>
            <person name="Calamari Z.T."/>
            <person name="Song A."/>
            <person name="Cohen E."/>
            <person name="Akter M."/>
            <person name="Roy R.D."/>
            <person name="Hallikas O."/>
            <person name="Christensen M.M."/>
            <person name="Li P."/>
            <person name="Marangoni P."/>
            <person name="Jernvall J."/>
            <person name="Klein O.D."/>
        </authorList>
    </citation>
    <scope>NUCLEOTIDE SEQUENCE [LARGE SCALE GENOMIC DNA]</scope>
    <source>
        <strain evidence="3">V071</strain>
    </source>
</reference>
<evidence type="ECO:0000313" key="4">
    <source>
        <dbReference type="Proteomes" id="UP001488838"/>
    </source>
</evidence>
<name>A0AAW0H566_MYOGA</name>
<keyword evidence="4" id="KW-1185">Reference proteome</keyword>
<organism evidence="3 4">
    <name type="scientific">Myodes glareolus</name>
    <name type="common">Bank vole</name>
    <name type="synonym">Clethrionomys glareolus</name>
    <dbReference type="NCBI Taxonomy" id="447135"/>
    <lineage>
        <taxon>Eukaryota</taxon>
        <taxon>Metazoa</taxon>
        <taxon>Chordata</taxon>
        <taxon>Craniata</taxon>
        <taxon>Vertebrata</taxon>
        <taxon>Euteleostomi</taxon>
        <taxon>Mammalia</taxon>
        <taxon>Eutheria</taxon>
        <taxon>Euarchontoglires</taxon>
        <taxon>Glires</taxon>
        <taxon>Rodentia</taxon>
        <taxon>Myomorpha</taxon>
        <taxon>Muroidea</taxon>
        <taxon>Cricetidae</taxon>
        <taxon>Arvicolinae</taxon>
        <taxon>Myodes</taxon>
    </lineage>
</organism>
<dbReference type="EMBL" id="JBBHLL010000800">
    <property type="protein sequence ID" value="KAK7797635.1"/>
    <property type="molecule type" value="Genomic_DNA"/>
</dbReference>
<gene>
    <name evidence="3" type="ORF">U0070_006691</name>
</gene>
<protein>
    <recommendedName>
        <fullName evidence="2">FH2 domain-containing protein</fullName>
    </recommendedName>
</protein>
<feature type="domain" description="FH2" evidence="2">
    <location>
        <begin position="8"/>
        <end position="228"/>
    </location>
</feature>
<accession>A0AAW0H566</accession>
<dbReference type="InterPro" id="IPR042201">
    <property type="entry name" value="FH2_Formin_sf"/>
</dbReference>
<feature type="compositionally biased region" description="Basic and acidic residues" evidence="1">
    <location>
        <begin position="344"/>
        <end position="365"/>
    </location>
</feature>
<evidence type="ECO:0000256" key="1">
    <source>
        <dbReference type="SAM" id="MobiDB-lite"/>
    </source>
</evidence>